<dbReference type="InterPro" id="IPR000182">
    <property type="entry name" value="GNAT_dom"/>
</dbReference>
<dbReference type="AlphaFoldDB" id="A0A0S3F1G7"/>
<dbReference type="Pfam" id="PF00583">
    <property type="entry name" value="Acetyltransf_1"/>
    <property type="match status" value="1"/>
</dbReference>
<keyword evidence="2" id="KW-0808">Transferase</keyword>
<dbReference type="Proteomes" id="UP000056968">
    <property type="component" value="Chromosome"/>
</dbReference>
<protein>
    <submittedName>
        <fullName evidence="2">GCN5 family acetyltransferase</fullName>
    </submittedName>
</protein>
<evidence type="ECO:0000313" key="2">
    <source>
        <dbReference type="EMBL" id="ALR21541.1"/>
    </source>
</evidence>
<dbReference type="InterPro" id="IPR016181">
    <property type="entry name" value="Acyl_CoA_acyltransferase"/>
</dbReference>
<sequence>MSASPNWRPMKAGDIAAVTAISDQVHGAFTEGADVYADRLTLYPAGCFVLEQDGHVRGYLITHPWMAADPPALHRLLGAMPAKADCYYLHDLAILPNMQGGGAGSAAMRHVVDAAREAGQNRILLMAVNGADSFWQRQGFADMSDRIAPAKRASYGPDSFFMGLEI</sequence>
<dbReference type="CDD" id="cd04301">
    <property type="entry name" value="NAT_SF"/>
    <property type="match status" value="1"/>
</dbReference>
<evidence type="ECO:0000313" key="3">
    <source>
        <dbReference type="Proteomes" id="UP000056968"/>
    </source>
</evidence>
<keyword evidence="3" id="KW-1185">Reference proteome</keyword>
<dbReference type="KEGG" id="sbd:ATN00_15810"/>
<dbReference type="RefSeq" id="WP_062066189.1">
    <property type="nucleotide sequence ID" value="NZ_CP013264.1"/>
</dbReference>
<accession>A0A0S3F1G7</accession>
<feature type="domain" description="N-acetyltransferase" evidence="1">
    <location>
        <begin position="5"/>
        <end position="166"/>
    </location>
</feature>
<reference evidence="2 3" key="1">
    <citation type="submission" date="2015-11" db="EMBL/GenBank/DDBJ databases">
        <title>A Two-component Flavoprotein Monooxygenase System MeaXY Responsible for para-Hydroxylation of 2-Methyl-6-ethylaniline and 2,6-Diethylaniline in Sphingobium baderi DE-13.</title>
        <authorList>
            <person name="Cheng M."/>
            <person name="Meng Q."/>
            <person name="Yang Y."/>
            <person name="Chu C."/>
            <person name="Yan X."/>
            <person name="He J."/>
            <person name="Li S."/>
        </authorList>
    </citation>
    <scope>NUCLEOTIDE SEQUENCE [LARGE SCALE GENOMIC DNA]</scope>
    <source>
        <strain evidence="2 3">DE-13</strain>
    </source>
</reference>
<dbReference type="SUPFAM" id="SSF55729">
    <property type="entry name" value="Acyl-CoA N-acyltransferases (Nat)"/>
    <property type="match status" value="1"/>
</dbReference>
<evidence type="ECO:0000259" key="1">
    <source>
        <dbReference type="PROSITE" id="PS51186"/>
    </source>
</evidence>
<name>A0A0S3F1G7_9SPHN</name>
<organism evidence="2 3">
    <name type="scientific">Sphingobium baderi</name>
    <dbReference type="NCBI Taxonomy" id="1332080"/>
    <lineage>
        <taxon>Bacteria</taxon>
        <taxon>Pseudomonadati</taxon>
        <taxon>Pseudomonadota</taxon>
        <taxon>Alphaproteobacteria</taxon>
        <taxon>Sphingomonadales</taxon>
        <taxon>Sphingomonadaceae</taxon>
        <taxon>Sphingobium</taxon>
    </lineage>
</organism>
<gene>
    <name evidence="2" type="ORF">ATN00_15810</name>
</gene>
<proteinExistence type="predicted"/>
<dbReference type="OrthoDB" id="359414at2"/>
<dbReference type="GO" id="GO:0016747">
    <property type="term" value="F:acyltransferase activity, transferring groups other than amino-acyl groups"/>
    <property type="evidence" value="ECO:0007669"/>
    <property type="project" value="InterPro"/>
</dbReference>
<dbReference type="PROSITE" id="PS51186">
    <property type="entry name" value="GNAT"/>
    <property type="match status" value="1"/>
</dbReference>
<dbReference type="Gene3D" id="3.40.630.30">
    <property type="match status" value="1"/>
</dbReference>
<dbReference type="EMBL" id="CP013264">
    <property type="protein sequence ID" value="ALR21541.1"/>
    <property type="molecule type" value="Genomic_DNA"/>
</dbReference>
<dbReference type="STRING" id="1332080.ATN00_15810"/>